<name>A0A517TVS2_9BACT</name>
<keyword evidence="2" id="KW-1185">Reference proteome</keyword>
<gene>
    <name evidence="1" type="ORF">I41_16540</name>
</gene>
<dbReference type="AlphaFoldDB" id="A0A517TVS2"/>
<sequence length="161" mass="18375">MFVDFEVTHCSRQCAASGRTLAPGETYFSTLQLEAGKPVRRDCCAEEWRGAPNDAIAWWKSVVPRGDASKPKLAPQDVLLNLFVELAEQPDEADFRYVLGLLLIRRRILKLDETRRDAAGEMMVLECPRRNETYELRATTPDPMQTEQLQQRMIELLYGGD</sequence>
<proteinExistence type="predicted"/>
<reference evidence="1 2" key="1">
    <citation type="submission" date="2019-02" db="EMBL/GenBank/DDBJ databases">
        <title>Deep-cultivation of Planctomycetes and their phenomic and genomic characterization uncovers novel biology.</title>
        <authorList>
            <person name="Wiegand S."/>
            <person name="Jogler M."/>
            <person name="Boedeker C."/>
            <person name="Pinto D."/>
            <person name="Vollmers J."/>
            <person name="Rivas-Marin E."/>
            <person name="Kohn T."/>
            <person name="Peeters S.H."/>
            <person name="Heuer A."/>
            <person name="Rast P."/>
            <person name="Oberbeckmann S."/>
            <person name="Bunk B."/>
            <person name="Jeske O."/>
            <person name="Meyerdierks A."/>
            <person name="Storesund J.E."/>
            <person name="Kallscheuer N."/>
            <person name="Luecker S."/>
            <person name="Lage O.M."/>
            <person name="Pohl T."/>
            <person name="Merkel B.J."/>
            <person name="Hornburger P."/>
            <person name="Mueller R.-W."/>
            <person name="Bruemmer F."/>
            <person name="Labrenz M."/>
            <person name="Spormann A.M."/>
            <person name="Op den Camp H."/>
            <person name="Overmann J."/>
            <person name="Amann R."/>
            <person name="Jetten M.S.M."/>
            <person name="Mascher T."/>
            <person name="Medema M.H."/>
            <person name="Devos D.P."/>
            <person name="Kaster A.-K."/>
            <person name="Ovreas L."/>
            <person name="Rohde M."/>
            <person name="Galperin M.Y."/>
            <person name="Jogler C."/>
        </authorList>
    </citation>
    <scope>NUCLEOTIDE SEQUENCE [LARGE SCALE GENOMIC DNA]</scope>
    <source>
        <strain evidence="1 2">I41</strain>
    </source>
</reference>
<dbReference type="Proteomes" id="UP000317909">
    <property type="component" value="Chromosome"/>
</dbReference>
<protein>
    <submittedName>
        <fullName evidence="1">Uncharacterized protein</fullName>
    </submittedName>
</protein>
<dbReference type="KEGG" id="llh:I41_16540"/>
<organism evidence="1 2">
    <name type="scientific">Lacipirellula limnantheis</name>
    <dbReference type="NCBI Taxonomy" id="2528024"/>
    <lineage>
        <taxon>Bacteria</taxon>
        <taxon>Pseudomonadati</taxon>
        <taxon>Planctomycetota</taxon>
        <taxon>Planctomycetia</taxon>
        <taxon>Pirellulales</taxon>
        <taxon>Lacipirellulaceae</taxon>
        <taxon>Lacipirellula</taxon>
    </lineage>
</organism>
<evidence type="ECO:0000313" key="1">
    <source>
        <dbReference type="EMBL" id="QDT72475.1"/>
    </source>
</evidence>
<dbReference type="EMBL" id="CP036339">
    <property type="protein sequence ID" value="QDT72475.1"/>
    <property type="molecule type" value="Genomic_DNA"/>
</dbReference>
<accession>A0A517TVS2</accession>
<evidence type="ECO:0000313" key="2">
    <source>
        <dbReference type="Proteomes" id="UP000317909"/>
    </source>
</evidence>